<keyword evidence="6" id="KW-0560">Oxidoreductase</keyword>
<evidence type="ECO:0000256" key="3">
    <source>
        <dbReference type="ARBA" id="ARBA00013087"/>
    </source>
</evidence>
<evidence type="ECO:0000256" key="4">
    <source>
        <dbReference type="ARBA" id="ARBA00022630"/>
    </source>
</evidence>
<evidence type="ECO:0000256" key="9">
    <source>
        <dbReference type="ARBA" id="ARBA00048754"/>
    </source>
</evidence>
<proteinExistence type="inferred from homology"/>
<feature type="active site" description="Proton acceptor" evidence="14">
    <location>
        <position position="284"/>
    </location>
</feature>
<dbReference type="PIRSF" id="PIRSF000138">
    <property type="entry name" value="Al-hdrx_acd_dh"/>
    <property type="match status" value="1"/>
</dbReference>
<comment type="catalytic activity">
    <reaction evidence="12">
        <text>2-hydroxyoctanoate + O2 = 2-oxooctanoate + H2O2</text>
        <dbReference type="Rhea" id="RHEA:67940"/>
        <dbReference type="ChEBI" id="CHEBI:15379"/>
        <dbReference type="ChEBI" id="CHEBI:16240"/>
        <dbReference type="ChEBI" id="CHEBI:133514"/>
        <dbReference type="ChEBI" id="CHEBI:176689"/>
    </reaction>
</comment>
<dbReference type="FunFam" id="3.20.20.70:FF:000029">
    <property type="entry name" value="L-lactate dehydrogenase"/>
    <property type="match status" value="1"/>
</dbReference>
<feature type="binding site" evidence="15">
    <location>
        <position position="178"/>
    </location>
    <ligand>
        <name>FMN</name>
        <dbReference type="ChEBI" id="CHEBI:58210"/>
    </ligand>
</feature>
<dbReference type="Gene3D" id="3.20.20.70">
    <property type="entry name" value="Aldolase class I"/>
    <property type="match status" value="1"/>
</dbReference>
<comment type="catalytic activity">
    <reaction evidence="1">
        <text>a (2S)-2-hydroxycarboxylate + O2 = a 2-oxocarboxylate + H2O2</text>
        <dbReference type="Rhea" id="RHEA:16789"/>
        <dbReference type="ChEBI" id="CHEBI:15379"/>
        <dbReference type="ChEBI" id="CHEBI:16240"/>
        <dbReference type="ChEBI" id="CHEBI:35179"/>
        <dbReference type="ChEBI" id="CHEBI:58123"/>
        <dbReference type="EC" id="1.1.3.15"/>
    </reaction>
</comment>
<comment type="catalytic activity">
    <reaction evidence="11">
        <text>2-hydroxyoctadecanoate + O2 = 2-oxooctadecanoate + H2O2</text>
        <dbReference type="Rhea" id="RHEA:68964"/>
        <dbReference type="ChEBI" id="CHEBI:15379"/>
        <dbReference type="ChEBI" id="CHEBI:16240"/>
        <dbReference type="ChEBI" id="CHEBI:17162"/>
        <dbReference type="ChEBI" id="CHEBI:76724"/>
    </reaction>
</comment>
<sequence length="434" mass="47847">MSNFGNQIQFKIYQTMPDPDPDRLPVVYEKWEKLAREVLEDGPYDYIAGGAGGESTLDANLEAFKKWKIVPRMLRNVENRDLEVKLFGRTYAAPLMLAPIGVQSIIHPDGELAAAKASAEMEVPYITSSASTRTLEEIAEAMGDAPRWFQLYWNKDPEVTASFMKRAENSGYSAIVVTLDTPMMAWREKDLKNVYLPFLVGEGVGNYLSDPIFRSRLEKTPEEDPNSAIMHWTQTFGNPGLTWEDLTFIKEHTKLPILLKGILHPEDAKLALEHGVDGIIVSNHGGRQVDGAIGALDALPEVCEAVGDQIPVLMDSGIRRGADVVKALALGADAVLVGRPCMYGLAVAGERGVREVLQNMLADLDLTMALAGETTAVELDSYPENNYSFKTALNKGDLITFLKIPEVTLIFISLFFSKPTVAISRLQNLNVEDS</sequence>
<keyword evidence="18" id="KW-1185">Reference proteome</keyword>
<evidence type="ECO:0000256" key="7">
    <source>
        <dbReference type="ARBA" id="ARBA00024042"/>
    </source>
</evidence>
<feature type="domain" description="FMN hydroxy acid dehydrogenase" evidence="16">
    <location>
        <begin position="20"/>
        <end position="389"/>
    </location>
</feature>
<dbReference type="EMBL" id="FOOG01000004">
    <property type="protein sequence ID" value="SFF63898.1"/>
    <property type="molecule type" value="Genomic_DNA"/>
</dbReference>
<dbReference type="InterPro" id="IPR000262">
    <property type="entry name" value="FMN-dep_DH"/>
</dbReference>
<dbReference type="PROSITE" id="PS00557">
    <property type="entry name" value="FMN_HYDROXY_ACID_DH_1"/>
    <property type="match status" value="1"/>
</dbReference>
<feature type="binding site" evidence="15">
    <location>
        <position position="284"/>
    </location>
    <ligand>
        <name>glyoxylate</name>
        <dbReference type="ChEBI" id="CHEBI:36655"/>
    </ligand>
</feature>
<dbReference type="CDD" id="cd03332">
    <property type="entry name" value="LMO_FMN"/>
    <property type="match status" value="1"/>
</dbReference>
<evidence type="ECO:0000256" key="8">
    <source>
        <dbReference type="ARBA" id="ARBA00029513"/>
    </source>
</evidence>
<feature type="binding site" evidence="15">
    <location>
        <begin position="338"/>
        <end position="339"/>
    </location>
    <ligand>
        <name>FMN</name>
        <dbReference type="ChEBI" id="CHEBI:58210"/>
    </ligand>
</feature>
<evidence type="ECO:0000256" key="2">
    <source>
        <dbReference type="ARBA" id="ARBA00001917"/>
    </source>
</evidence>
<dbReference type="RefSeq" id="WP_245755945.1">
    <property type="nucleotide sequence ID" value="NZ_FOOG01000004.1"/>
</dbReference>
<dbReference type="PROSITE" id="PS51349">
    <property type="entry name" value="FMN_HYDROXY_ACID_DH_2"/>
    <property type="match status" value="1"/>
</dbReference>
<evidence type="ECO:0000256" key="11">
    <source>
        <dbReference type="ARBA" id="ARBA00050773"/>
    </source>
</evidence>
<dbReference type="InterPro" id="IPR037396">
    <property type="entry name" value="FMN_HAD"/>
</dbReference>
<reference evidence="18" key="1">
    <citation type="submission" date="2016-10" db="EMBL/GenBank/DDBJ databases">
        <authorList>
            <person name="Varghese N."/>
            <person name="Submissions S."/>
        </authorList>
    </citation>
    <scope>NUCLEOTIDE SEQUENCE [LARGE SCALE GENOMIC DNA]</scope>
    <source>
        <strain evidence="18">FP5</strain>
    </source>
</reference>
<evidence type="ECO:0000313" key="17">
    <source>
        <dbReference type="EMBL" id="SFF63898.1"/>
    </source>
</evidence>
<organism evidence="17 18">
    <name type="scientific">Halobacillus alkaliphilus</name>
    <dbReference type="NCBI Taxonomy" id="396056"/>
    <lineage>
        <taxon>Bacteria</taxon>
        <taxon>Bacillati</taxon>
        <taxon>Bacillota</taxon>
        <taxon>Bacilli</taxon>
        <taxon>Bacillales</taxon>
        <taxon>Bacillaceae</taxon>
        <taxon>Halobacillus</taxon>
    </lineage>
</organism>
<accession>A0A1I2KC24</accession>
<gene>
    <name evidence="17" type="ORF">SAMN05216353_1042</name>
</gene>
<evidence type="ECO:0000256" key="14">
    <source>
        <dbReference type="PIRSR" id="PIRSR000138-1"/>
    </source>
</evidence>
<keyword evidence="5 15" id="KW-0288">FMN</keyword>
<evidence type="ECO:0000256" key="6">
    <source>
        <dbReference type="ARBA" id="ARBA00023002"/>
    </source>
</evidence>
<dbReference type="GO" id="GO:0016853">
    <property type="term" value="F:isomerase activity"/>
    <property type="evidence" value="ECO:0007669"/>
    <property type="project" value="UniProtKB-KW"/>
</dbReference>
<evidence type="ECO:0000256" key="12">
    <source>
        <dbReference type="ARBA" id="ARBA00052949"/>
    </source>
</evidence>
<feature type="binding site" evidence="15">
    <location>
        <position position="128"/>
    </location>
    <ligand>
        <name>FMN</name>
        <dbReference type="ChEBI" id="CHEBI:58210"/>
    </ligand>
</feature>
<comment type="similarity">
    <text evidence="7">Belongs to the FMN-dependent alpha-hydroxy acid dehydrogenase family.</text>
</comment>
<evidence type="ECO:0000259" key="16">
    <source>
        <dbReference type="PROSITE" id="PS51349"/>
    </source>
</evidence>
<dbReference type="InterPro" id="IPR013785">
    <property type="entry name" value="Aldolase_TIM"/>
</dbReference>
<evidence type="ECO:0000256" key="5">
    <source>
        <dbReference type="ARBA" id="ARBA00022643"/>
    </source>
</evidence>
<comment type="cofactor">
    <cofactor evidence="2">
        <name>FMN</name>
        <dbReference type="ChEBI" id="CHEBI:58210"/>
    </cofactor>
</comment>
<feature type="binding site" evidence="15">
    <location>
        <position position="187"/>
    </location>
    <ligand>
        <name>glyoxylate</name>
        <dbReference type="ChEBI" id="CHEBI:36655"/>
    </ligand>
</feature>
<dbReference type="Pfam" id="PF01070">
    <property type="entry name" value="FMN_dh"/>
    <property type="match status" value="1"/>
</dbReference>
<dbReference type="PANTHER" id="PTHR10578">
    <property type="entry name" value="S -2-HYDROXY-ACID OXIDASE-RELATED"/>
    <property type="match status" value="1"/>
</dbReference>
<protein>
    <recommendedName>
        <fullName evidence="8">L-lactate oxidase</fullName>
        <ecNumber evidence="3">1.1.3.15</ecNumber>
    </recommendedName>
    <alternativeName>
        <fullName evidence="13">(S)-2-hydroxy-acid oxidase</fullName>
    </alternativeName>
</protein>
<feature type="binding site" evidence="15">
    <location>
        <position position="46"/>
    </location>
    <ligand>
        <name>glyoxylate</name>
        <dbReference type="ChEBI" id="CHEBI:36655"/>
    </ligand>
</feature>
<keyword evidence="17" id="KW-0413">Isomerase</keyword>
<dbReference type="InterPro" id="IPR008259">
    <property type="entry name" value="FMN_hydac_DH_AS"/>
</dbReference>
<dbReference type="SUPFAM" id="SSF51395">
    <property type="entry name" value="FMN-linked oxidoreductases"/>
    <property type="match status" value="1"/>
</dbReference>
<evidence type="ECO:0000256" key="1">
    <source>
        <dbReference type="ARBA" id="ARBA00000616"/>
    </source>
</evidence>
<dbReference type="EC" id="1.1.3.15" evidence="3"/>
<feature type="binding site" evidence="15">
    <location>
        <position position="282"/>
    </location>
    <ligand>
        <name>FMN</name>
        <dbReference type="ChEBI" id="CHEBI:58210"/>
    </ligand>
</feature>
<evidence type="ECO:0000256" key="15">
    <source>
        <dbReference type="PIRSR" id="PIRSR000138-2"/>
    </source>
</evidence>
<dbReference type="InterPro" id="IPR037350">
    <property type="entry name" value="LMO_FMN"/>
</dbReference>
<feature type="binding site" evidence="15">
    <location>
        <position position="260"/>
    </location>
    <ligand>
        <name>glyoxylate</name>
        <dbReference type="ChEBI" id="CHEBI:36655"/>
    </ligand>
</feature>
<keyword evidence="4 15" id="KW-0285">Flavoprotein</keyword>
<dbReference type="Proteomes" id="UP000198897">
    <property type="component" value="Unassembled WGS sequence"/>
</dbReference>
<evidence type="ECO:0000313" key="18">
    <source>
        <dbReference type="Proteomes" id="UP000198897"/>
    </source>
</evidence>
<dbReference type="InterPro" id="IPR012133">
    <property type="entry name" value="Alpha-hydoxy_acid_DH_FMN"/>
</dbReference>
<dbReference type="GO" id="GO:0003973">
    <property type="term" value="F:(S)-2-hydroxy-acid oxidase activity"/>
    <property type="evidence" value="ECO:0007669"/>
    <property type="project" value="UniProtKB-EC"/>
</dbReference>
<feature type="binding site" evidence="15">
    <location>
        <position position="152"/>
    </location>
    <ligand>
        <name>glyoxylate</name>
        <dbReference type="ChEBI" id="CHEBI:36655"/>
    </ligand>
</feature>
<dbReference type="PANTHER" id="PTHR10578:SF143">
    <property type="entry name" value="FMN-DEPENDENT ALPHA-HYDROXY ACID DEHYDROGENASE PB1A11.03"/>
    <property type="match status" value="1"/>
</dbReference>
<feature type="binding site" evidence="15">
    <location>
        <begin position="315"/>
        <end position="319"/>
    </location>
    <ligand>
        <name>FMN</name>
        <dbReference type="ChEBI" id="CHEBI:58210"/>
    </ligand>
</feature>
<evidence type="ECO:0000256" key="10">
    <source>
        <dbReference type="ARBA" id="ARBA00050549"/>
    </source>
</evidence>
<feature type="binding site" evidence="15">
    <location>
        <position position="150"/>
    </location>
    <ligand>
        <name>FMN</name>
        <dbReference type="ChEBI" id="CHEBI:58210"/>
    </ligand>
</feature>
<comment type="catalytic activity">
    <reaction evidence="10">
        <text>mandelate + O2 = phenylglyoxylate + H2O2</text>
        <dbReference type="Rhea" id="RHEA:68968"/>
        <dbReference type="ChEBI" id="CHEBI:15379"/>
        <dbReference type="ChEBI" id="CHEBI:16240"/>
        <dbReference type="ChEBI" id="CHEBI:25147"/>
        <dbReference type="ChEBI" id="CHEBI:36656"/>
    </reaction>
</comment>
<feature type="binding site" evidence="15">
    <location>
        <position position="287"/>
    </location>
    <ligand>
        <name>glyoxylate</name>
        <dbReference type="ChEBI" id="CHEBI:36655"/>
    </ligand>
</feature>
<name>A0A1I2KC24_9BACI</name>
<comment type="catalytic activity">
    <reaction evidence="9">
        <text>(S)-lactate + O2 = pyruvate + H2O2</text>
        <dbReference type="Rhea" id="RHEA:55868"/>
        <dbReference type="ChEBI" id="CHEBI:15361"/>
        <dbReference type="ChEBI" id="CHEBI:15379"/>
        <dbReference type="ChEBI" id="CHEBI:16240"/>
        <dbReference type="ChEBI" id="CHEBI:16651"/>
    </reaction>
    <physiologicalReaction direction="left-to-right" evidence="9">
        <dbReference type="Rhea" id="RHEA:55869"/>
    </physiologicalReaction>
</comment>
<dbReference type="AlphaFoldDB" id="A0A1I2KC24"/>
<evidence type="ECO:0000256" key="13">
    <source>
        <dbReference type="ARBA" id="ARBA00079803"/>
    </source>
</evidence>
<dbReference type="GO" id="GO:0010181">
    <property type="term" value="F:FMN binding"/>
    <property type="evidence" value="ECO:0007669"/>
    <property type="project" value="InterPro"/>
</dbReference>
<feature type="binding site" evidence="15">
    <location>
        <begin position="99"/>
        <end position="101"/>
    </location>
    <ligand>
        <name>FMN</name>
        <dbReference type="ChEBI" id="CHEBI:58210"/>
    </ligand>
</feature>